<organism evidence="2 3">
    <name type="scientific">Rhipicephalus microplus</name>
    <name type="common">Cattle tick</name>
    <name type="synonym">Boophilus microplus</name>
    <dbReference type="NCBI Taxonomy" id="6941"/>
    <lineage>
        <taxon>Eukaryota</taxon>
        <taxon>Metazoa</taxon>
        <taxon>Ecdysozoa</taxon>
        <taxon>Arthropoda</taxon>
        <taxon>Chelicerata</taxon>
        <taxon>Arachnida</taxon>
        <taxon>Acari</taxon>
        <taxon>Parasitiformes</taxon>
        <taxon>Ixodida</taxon>
        <taxon>Ixodoidea</taxon>
        <taxon>Ixodidae</taxon>
        <taxon>Rhipicephalinae</taxon>
        <taxon>Rhipicephalus</taxon>
        <taxon>Boophilus</taxon>
    </lineage>
</organism>
<evidence type="ECO:0000313" key="2">
    <source>
        <dbReference type="EMBL" id="KAH7977167.1"/>
    </source>
</evidence>
<feature type="compositionally biased region" description="Basic residues" evidence="1">
    <location>
        <begin position="242"/>
        <end position="256"/>
    </location>
</feature>
<feature type="compositionally biased region" description="Basic and acidic residues" evidence="1">
    <location>
        <begin position="1"/>
        <end position="23"/>
    </location>
</feature>
<protein>
    <submittedName>
        <fullName evidence="2">Uncharacterized protein</fullName>
    </submittedName>
</protein>
<accession>A0A9J6D1D0</accession>
<evidence type="ECO:0000313" key="3">
    <source>
        <dbReference type="Proteomes" id="UP000821866"/>
    </source>
</evidence>
<name>A0A9J6D1D0_RHIMP</name>
<feature type="compositionally biased region" description="Basic and acidic residues" evidence="1">
    <location>
        <begin position="178"/>
        <end position="189"/>
    </location>
</feature>
<reference evidence="2" key="2">
    <citation type="submission" date="2021-09" db="EMBL/GenBank/DDBJ databases">
        <authorList>
            <person name="Jia N."/>
            <person name="Wang J."/>
            <person name="Shi W."/>
            <person name="Du L."/>
            <person name="Sun Y."/>
            <person name="Zhan W."/>
            <person name="Jiang J."/>
            <person name="Wang Q."/>
            <person name="Zhang B."/>
            <person name="Ji P."/>
            <person name="Sakyi L.B."/>
            <person name="Cui X."/>
            <person name="Yuan T."/>
            <person name="Jiang B."/>
            <person name="Yang W."/>
            <person name="Lam T.T.-Y."/>
            <person name="Chang Q."/>
            <person name="Ding S."/>
            <person name="Wang X."/>
            <person name="Zhu J."/>
            <person name="Ruan X."/>
            <person name="Zhao L."/>
            <person name="Wei J."/>
            <person name="Que T."/>
            <person name="Du C."/>
            <person name="Cheng J."/>
            <person name="Dai P."/>
            <person name="Han X."/>
            <person name="Huang E."/>
            <person name="Gao Y."/>
            <person name="Liu J."/>
            <person name="Shao H."/>
            <person name="Ye R."/>
            <person name="Li L."/>
            <person name="Wei W."/>
            <person name="Wang X."/>
            <person name="Wang C."/>
            <person name="Huo Q."/>
            <person name="Li W."/>
            <person name="Guo W."/>
            <person name="Chen H."/>
            <person name="Chen S."/>
            <person name="Zhou L."/>
            <person name="Zhou L."/>
            <person name="Ni X."/>
            <person name="Tian J."/>
            <person name="Zhou Y."/>
            <person name="Sheng Y."/>
            <person name="Liu T."/>
            <person name="Pan Y."/>
            <person name="Xia L."/>
            <person name="Li J."/>
            <person name="Zhao F."/>
            <person name="Cao W."/>
        </authorList>
    </citation>
    <scope>NUCLEOTIDE SEQUENCE</scope>
    <source>
        <strain evidence="2">Rmic-2018</strain>
        <tissue evidence="2">Larvae</tissue>
    </source>
</reference>
<dbReference type="EMBL" id="JABSTU010002629">
    <property type="protein sequence ID" value="KAH7977167.1"/>
    <property type="molecule type" value="Genomic_DNA"/>
</dbReference>
<comment type="caution">
    <text evidence="2">The sequence shown here is derived from an EMBL/GenBank/DDBJ whole genome shotgun (WGS) entry which is preliminary data.</text>
</comment>
<feature type="region of interest" description="Disordered" evidence="1">
    <location>
        <begin position="1"/>
        <end position="34"/>
    </location>
</feature>
<dbReference type="AlphaFoldDB" id="A0A9J6D1D0"/>
<feature type="region of interest" description="Disordered" evidence="1">
    <location>
        <begin position="129"/>
        <end position="266"/>
    </location>
</feature>
<keyword evidence="3" id="KW-1185">Reference proteome</keyword>
<evidence type="ECO:0000256" key="1">
    <source>
        <dbReference type="SAM" id="MobiDB-lite"/>
    </source>
</evidence>
<proteinExistence type="predicted"/>
<sequence length="286" mass="31517">MELEAARAHSTKEHCAAKVEQPSRHFGSGDCADVRPPDTRLSTWGVESRLPGWVSERDLREAGCSKGTHQTKQSPVIRFCPGSRPSKTARLQCKATAELMPHRRHSYEDNFVNRQSQYLARLNLTEERDEVVVSPTDDDDDEDAKEMNGMDEVTSLKATVVYADGDGDGRGSLVGRRGGGDRTQEDTEAARSSTDPRLTSYFARTAASMEDSIEEDYGEGTQASSALIENTMPEPPVPTPGRGRRRATSARGRRTTAKPYERRNFAPTVDLKVTLKHASSAPDYDA</sequence>
<gene>
    <name evidence="2" type="ORF">HPB51_026982</name>
</gene>
<reference evidence="2" key="1">
    <citation type="journal article" date="2020" name="Cell">
        <title>Large-Scale Comparative Analyses of Tick Genomes Elucidate Their Genetic Diversity and Vector Capacities.</title>
        <authorList>
            <consortium name="Tick Genome and Microbiome Consortium (TIGMIC)"/>
            <person name="Jia N."/>
            <person name="Wang J."/>
            <person name="Shi W."/>
            <person name="Du L."/>
            <person name="Sun Y."/>
            <person name="Zhan W."/>
            <person name="Jiang J.F."/>
            <person name="Wang Q."/>
            <person name="Zhang B."/>
            <person name="Ji P."/>
            <person name="Bell-Sakyi L."/>
            <person name="Cui X.M."/>
            <person name="Yuan T.T."/>
            <person name="Jiang B.G."/>
            <person name="Yang W.F."/>
            <person name="Lam T.T."/>
            <person name="Chang Q.C."/>
            <person name="Ding S.J."/>
            <person name="Wang X.J."/>
            <person name="Zhu J.G."/>
            <person name="Ruan X.D."/>
            <person name="Zhao L."/>
            <person name="Wei J.T."/>
            <person name="Ye R.Z."/>
            <person name="Que T.C."/>
            <person name="Du C.H."/>
            <person name="Zhou Y.H."/>
            <person name="Cheng J.X."/>
            <person name="Dai P.F."/>
            <person name="Guo W.B."/>
            <person name="Han X.H."/>
            <person name="Huang E.J."/>
            <person name="Li L.F."/>
            <person name="Wei W."/>
            <person name="Gao Y.C."/>
            <person name="Liu J.Z."/>
            <person name="Shao H.Z."/>
            <person name="Wang X."/>
            <person name="Wang C.C."/>
            <person name="Yang T.C."/>
            <person name="Huo Q.B."/>
            <person name="Li W."/>
            <person name="Chen H.Y."/>
            <person name="Chen S.E."/>
            <person name="Zhou L.G."/>
            <person name="Ni X.B."/>
            <person name="Tian J.H."/>
            <person name="Sheng Y."/>
            <person name="Liu T."/>
            <person name="Pan Y.S."/>
            <person name="Xia L.Y."/>
            <person name="Li J."/>
            <person name="Zhao F."/>
            <person name="Cao W.C."/>
        </authorList>
    </citation>
    <scope>NUCLEOTIDE SEQUENCE</scope>
    <source>
        <strain evidence="2">Rmic-2018</strain>
    </source>
</reference>
<dbReference type="Proteomes" id="UP000821866">
    <property type="component" value="Unassembled WGS sequence"/>
</dbReference>